<sequence>MFEDIFCLRKLFGLESYEKYIPFGNENWDTELESEEPAAKRCGDFYHWRKRSHLCQACRRAPLIGRDLPTDPFWRACDAVFRCLDTPYCLKIVIDVESGVREVHKVVPVSHNLAWRIPALCIERAFLGRQPFPYYGEVPDALHIPVESVRIYARVTLRPAGGRGSSEDTAEPKL</sequence>
<name>A0A0J7K434_LASNI</name>
<reference evidence="1 2" key="1">
    <citation type="submission" date="2015-04" db="EMBL/GenBank/DDBJ databases">
        <title>Lasius niger genome sequencing.</title>
        <authorList>
            <person name="Konorov E.A."/>
            <person name="Nikitin M.A."/>
            <person name="Kirill M.V."/>
            <person name="Chang P."/>
        </authorList>
    </citation>
    <scope>NUCLEOTIDE SEQUENCE [LARGE SCALE GENOMIC DNA]</scope>
    <source>
        <tissue evidence="1">Whole</tissue>
    </source>
</reference>
<comment type="caution">
    <text evidence="1">The sequence shown here is derived from an EMBL/GenBank/DDBJ whole genome shotgun (WGS) entry which is preliminary data.</text>
</comment>
<protein>
    <submittedName>
        <fullName evidence="1">Protein breast cancer susceptibility 1-like protein</fullName>
    </submittedName>
</protein>
<dbReference type="Proteomes" id="UP000036403">
    <property type="component" value="Unassembled WGS sequence"/>
</dbReference>
<accession>A0A0J7K434</accession>
<keyword evidence="2" id="KW-1185">Reference proteome</keyword>
<dbReference type="AlphaFoldDB" id="A0A0J7K434"/>
<gene>
    <name evidence="1" type="ORF">RF55_16364</name>
</gene>
<proteinExistence type="predicted"/>
<evidence type="ECO:0000313" key="1">
    <source>
        <dbReference type="EMBL" id="KMQ85208.1"/>
    </source>
</evidence>
<organism evidence="1 2">
    <name type="scientific">Lasius niger</name>
    <name type="common">Black garden ant</name>
    <dbReference type="NCBI Taxonomy" id="67767"/>
    <lineage>
        <taxon>Eukaryota</taxon>
        <taxon>Metazoa</taxon>
        <taxon>Ecdysozoa</taxon>
        <taxon>Arthropoda</taxon>
        <taxon>Hexapoda</taxon>
        <taxon>Insecta</taxon>
        <taxon>Pterygota</taxon>
        <taxon>Neoptera</taxon>
        <taxon>Endopterygota</taxon>
        <taxon>Hymenoptera</taxon>
        <taxon>Apocrita</taxon>
        <taxon>Aculeata</taxon>
        <taxon>Formicoidea</taxon>
        <taxon>Formicidae</taxon>
        <taxon>Formicinae</taxon>
        <taxon>Lasius</taxon>
        <taxon>Lasius</taxon>
    </lineage>
</organism>
<dbReference type="EMBL" id="LBMM01014354">
    <property type="protein sequence ID" value="KMQ85208.1"/>
    <property type="molecule type" value="Genomic_DNA"/>
</dbReference>
<dbReference type="PaxDb" id="67767-A0A0J7K434"/>
<evidence type="ECO:0000313" key="2">
    <source>
        <dbReference type="Proteomes" id="UP000036403"/>
    </source>
</evidence>